<organism evidence="2 3">
    <name type="scientific">Winogradskyella poriferorum</name>
    <dbReference type="NCBI Taxonomy" id="307627"/>
    <lineage>
        <taxon>Bacteria</taxon>
        <taxon>Pseudomonadati</taxon>
        <taxon>Bacteroidota</taxon>
        <taxon>Flavobacteriia</taxon>
        <taxon>Flavobacteriales</taxon>
        <taxon>Flavobacteriaceae</taxon>
        <taxon>Winogradskyella</taxon>
    </lineage>
</organism>
<keyword evidence="1" id="KW-0812">Transmembrane</keyword>
<keyword evidence="1" id="KW-1133">Transmembrane helix</keyword>
<name>A0ABU7W2J1_9FLAO</name>
<evidence type="ECO:0000313" key="2">
    <source>
        <dbReference type="EMBL" id="MEF3077855.1"/>
    </source>
</evidence>
<keyword evidence="3" id="KW-1185">Reference proteome</keyword>
<dbReference type="EMBL" id="JAZHOU010000001">
    <property type="protein sequence ID" value="MEF3077855.1"/>
    <property type="molecule type" value="Genomic_DNA"/>
</dbReference>
<reference evidence="2 3" key="1">
    <citation type="submission" date="2024-02" db="EMBL/GenBank/DDBJ databases">
        <title>Winogradskyella poriferorum JCM 12885.</title>
        <authorList>
            <person name="Zhang D.-F."/>
            <person name="Fu Z.-Y."/>
        </authorList>
    </citation>
    <scope>NUCLEOTIDE SEQUENCE [LARGE SCALE GENOMIC DNA]</scope>
    <source>
        <strain evidence="2 3">JCM 12885</strain>
    </source>
</reference>
<feature type="transmembrane region" description="Helical" evidence="1">
    <location>
        <begin position="6"/>
        <end position="25"/>
    </location>
</feature>
<comment type="caution">
    <text evidence="2">The sequence shown here is derived from an EMBL/GenBank/DDBJ whole genome shotgun (WGS) entry which is preliminary data.</text>
</comment>
<keyword evidence="1" id="KW-0472">Membrane</keyword>
<evidence type="ECO:0000313" key="3">
    <source>
        <dbReference type="Proteomes" id="UP001356704"/>
    </source>
</evidence>
<proteinExistence type="predicted"/>
<evidence type="ECO:0000256" key="1">
    <source>
        <dbReference type="SAM" id="Phobius"/>
    </source>
</evidence>
<evidence type="ECO:0008006" key="4">
    <source>
        <dbReference type="Google" id="ProtNLM"/>
    </source>
</evidence>
<protein>
    <recommendedName>
        <fullName evidence="4">DUF4230 domain-containing protein</fullName>
    </recommendedName>
</protein>
<dbReference type="Proteomes" id="UP001356704">
    <property type="component" value="Unassembled WGS sequence"/>
</dbReference>
<gene>
    <name evidence="2" type="ORF">V1468_02460</name>
</gene>
<dbReference type="RefSeq" id="WP_331808670.1">
    <property type="nucleotide sequence ID" value="NZ_JAZHOU010000001.1"/>
</dbReference>
<accession>A0ABU7W2J1</accession>
<sequence>MSFLYFLIAVVAVIIIFKFIYDSYLTNNTERRWQEFKKVDPNWASRIENSKFGRKKVNIKNEENSIFQGIKITDKETALNILKGKRVLEIGLNKNVDIFRISHTKSEYILYLDAMTQKEIHLAKELFKQEEYDIAINQIANLIIEEKQAKFLEDKIKVDIILEEGGDINKISLKIQPEISDDLEINFDAIFYYDFTDLYKLLFFKTEYVRMNNLRPVPKVELELIQEGLERYILFFQSKLGELEDKLFEDPKKGLRLFQDELREDLIQLIEYDFHYNVDDSYISAQINKLNDRFFSLEKLFPIDKDNPF</sequence>